<dbReference type="EMBL" id="CAJNRE010014346">
    <property type="protein sequence ID" value="CAF2127067.1"/>
    <property type="molecule type" value="Genomic_DNA"/>
</dbReference>
<gene>
    <name evidence="2" type="ORF">MBJ925_LOCUS26933</name>
</gene>
<feature type="compositionally biased region" description="Low complexity" evidence="1">
    <location>
        <begin position="424"/>
        <end position="436"/>
    </location>
</feature>
<reference evidence="2" key="1">
    <citation type="submission" date="2021-02" db="EMBL/GenBank/DDBJ databases">
        <authorList>
            <person name="Nowell W R."/>
        </authorList>
    </citation>
    <scope>NUCLEOTIDE SEQUENCE</scope>
</reference>
<comment type="caution">
    <text evidence="2">The sequence shown here is derived from an EMBL/GenBank/DDBJ whole genome shotgun (WGS) entry which is preliminary data.</text>
</comment>
<feature type="compositionally biased region" description="Basic residues" evidence="1">
    <location>
        <begin position="275"/>
        <end position="284"/>
    </location>
</feature>
<proteinExistence type="predicted"/>
<dbReference type="Proteomes" id="UP000663824">
    <property type="component" value="Unassembled WGS sequence"/>
</dbReference>
<organism evidence="2 3">
    <name type="scientific">Rotaria magnacalcarata</name>
    <dbReference type="NCBI Taxonomy" id="392030"/>
    <lineage>
        <taxon>Eukaryota</taxon>
        <taxon>Metazoa</taxon>
        <taxon>Spiralia</taxon>
        <taxon>Gnathifera</taxon>
        <taxon>Rotifera</taxon>
        <taxon>Eurotatoria</taxon>
        <taxon>Bdelloidea</taxon>
        <taxon>Philodinida</taxon>
        <taxon>Philodinidae</taxon>
        <taxon>Rotaria</taxon>
    </lineage>
</organism>
<name>A0A816W152_9BILA</name>
<feature type="compositionally biased region" description="Basic and acidic residues" evidence="1">
    <location>
        <begin position="82"/>
        <end position="91"/>
    </location>
</feature>
<protein>
    <submittedName>
        <fullName evidence="2">Uncharacterized protein</fullName>
    </submittedName>
</protein>
<evidence type="ECO:0000256" key="1">
    <source>
        <dbReference type="SAM" id="MobiDB-lite"/>
    </source>
</evidence>
<feature type="compositionally biased region" description="Polar residues" evidence="1">
    <location>
        <begin position="152"/>
        <end position="169"/>
    </location>
</feature>
<feature type="compositionally biased region" description="Pro residues" evidence="1">
    <location>
        <begin position="240"/>
        <end position="253"/>
    </location>
</feature>
<sequence length="449" mass="50414">MNAINRLDVLLSDIVKSEPPTSINGINQETSIQPLSKLTFSQCDPYPSSVLPSGMVTTVPLPPRRNSSSLKHHHQRRRQHHHIDQADKEQQHQPLLNSSTLDDLFRALTLECEQYLADTSSQQNKKSNQMTVQPSSKIQVSVESRDDGYENLHSSKSSQVKTNNVSPLKTNDGYENLHSSKSSQVKTNNVSPLKTSIAVLSPIKRHVVSITITSKVSSPQLISPVKPLCTTTAFVSVAPTPLPPPPPPPPTLTSPPRNCQSSDDNAINISSSSTNRKRRRRPRKQVPSAATMRSSSSSNERKEMITDKKPIVSKRSCSTDPRYQGNRNSHDNDFISSSQKQRARRPHRRDISLQHSFPNSERYSENHSSPLSVLLTSTKLTSDFLNNSHQPQQRRSRLESVNQKSSTLIDRLHQQFYRPTTILNNNNNNNNNNKNNSIPAHRMPSYPVY</sequence>
<feature type="compositionally biased region" description="Basic residues" evidence="1">
    <location>
        <begin position="70"/>
        <end position="81"/>
    </location>
</feature>
<feature type="region of interest" description="Disordered" evidence="1">
    <location>
        <begin position="384"/>
        <end position="406"/>
    </location>
</feature>
<accession>A0A816W152</accession>
<feature type="compositionally biased region" description="Polar residues" evidence="1">
    <location>
        <begin position="177"/>
        <end position="189"/>
    </location>
</feature>
<feature type="compositionally biased region" description="Low complexity" evidence="1">
    <location>
        <begin position="261"/>
        <end position="273"/>
    </location>
</feature>
<feature type="compositionally biased region" description="Polar residues" evidence="1">
    <location>
        <begin position="119"/>
        <end position="142"/>
    </location>
</feature>
<dbReference type="AlphaFoldDB" id="A0A816W152"/>
<feature type="region of interest" description="Disordered" evidence="1">
    <location>
        <begin position="239"/>
        <end position="370"/>
    </location>
</feature>
<evidence type="ECO:0000313" key="3">
    <source>
        <dbReference type="Proteomes" id="UP000663824"/>
    </source>
</evidence>
<evidence type="ECO:0000313" key="2">
    <source>
        <dbReference type="EMBL" id="CAF2127067.1"/>
    </source>
</evidence>
<feature type="region of interest" description="Disordered" evidence="1">
    <location>
        <begin position="119"/>
        <end position="189"/>
    </location>
</feature>
<feature type="compositionally biased region" description="Polar residues" evidence="1">
    <location>
        <begin position="315"/>
        <end position="327"/>
    </location>
</feature>
<feature type="region of interest" description="Disordered" evidence="1">
    <location>
        <begin position="54"/>
        <end position="93"/>
    </location>
</feature>
<feature type="region of interest" description="Disordered" evidence="1">
    <location>
        <begin position="421"/>
        <end position="449"/>
    </location>
</feature>
<feature type="compositionally biased region" description="Basic and acidic residues" evidence="1">
    <location>
        <begin position="299"/>
        <end position="310"/>
    </location>
</feature>